<reference evidence="2" key="1">
    <citation type="submission" date="2015-01" db="EMBL/GenBank/DDBJ databases">
        <title>The Genome Sequence of Cladophialophora bantiana CBS 173.52.</title>
        <authorList>
            <consortium name="The Broad Institute Genomics Platform"/>
            <person name="Cuomo C."/>
            <person name="de Hoog S."/>
            <person name="Gorbushina A."/>
            <person name="Stielow B."/>
            <person name="Teixiera M."/>
            <person name="Abouelleil A."/>
            <person name="Chapman S.B."/>
            <person name="Priest M."/>
            <person name="Young S.K."/>
            <person name="Wortman J."/>
            <person name="Nusbaum C."/>
            <person name="Birren B."/>
        </authorList>
    </citation>
    <scope>NUCLEOTIDE SEQUENCE [LARGE SCALE GENOMIC DNA]</scope>
    <source>
        <strain evidence="2">CBS 173.52</strain>
    </source>
</reference>
<dbReference type="AlphaFoldDB" id="A0A0D2I612"/>
<keyword evidence="1" id="KW-0732">Signal</keyword>
<dbReference type="EMBL" id="KN846989">
    <property type="protein sequence ID" value="KIW92324.1"/>
    <property type="molecule type" value="Genomic_DNA"/>
</dbReference>
<feature type="chain" id="PRO_5002255143" evidence="1">
    <location>
        <begin position="23"/>
        <end position="196"/>
    </location>
</feature>
<name>A0A0D2I612_CLAB1</name>
<protein>
    <submittedName>
        <fullName evidence="2">Uncharacterized protein</fullName>
    </submittedName>
</protein>
<dbReference type="VEuPathDB" id="FungiDB:Z519_07308"/>
<gene>
    <name evidence="2" type="ORF">Z519_07308</name>
</gene>
<evidence type="ECO:0000256" key="1">
    <source>
        <dbReference type="SAM" id="SignalP"/>
    </source>
</evidence>
<dbReference type="Proteomes" id="UP000053789">
    <property type="component" value="Unassembled WGS sequence"/>
</dbReference>
<sequence>MANRTTFIILAMLLVILHQVSAKEVSDVPELCTPLGHPDMDCEHGIVCEKDWPSETGNYGLRPHTIKIEPLRRVLFHPRVVNSTATKTETHQRRWSRPSVVPNSGFGFPEQCCRPTIECYNFMTTLEDYDGLDWNGRLLIKDLETWKKAECCMADFVTPKSWCLFPPARNRWYDFGEGPPACSRFHGNYWINSPFR</sequence>
<dbReference type="RefSeq" id="XP_016618993.1">
    <property type="nucleotide sequence ID" value="XM_016765043.1"/>
</dbReference>
<dbReference type="OrthoDB" id="4125108at2759"/>
<evidence type="ECO:0000313" key="2">
    <source>
        <dbReference type="EMBL" id="KIW92324.1"/>
    </source>
</evidence>
<evidence type="ECO:0000313" key="3">
    <source>
        <dbReference type="Proteomes" id="UP000053789"/>
    </source>
</evidence>
<organism evidence="2 3">
    <name type="scientific">Cladophialophora bantiana (strain ATCC 10958 / CBS 173.52 / CDC B-1940 / NIH 8579)</name>
    <name type="common">Xylohypha bantiana</name>
    <dbReference type="NCBI Taxonomy" id="1442370"/>
    <lineage>
        <taxon>Eukaryota</taxon>
        <taxon>Fungi</taxon>
        <taxon>Dikarya</taxon>
        <taxon>Ascomycota</taxon>
        <taxon>Pezizomycotina</taxon>
        <taxon>Eurotiomycetes</taxon>
        <taxon>Chaetothyriomycetidae</taxon>
        <taxon>Chaetothyriales</taxon>
        <taxon>Herpotrichiellaceae</taxon>
        <taxon>Cladophialophora</taxon>
    </lineage>
</organism>
<proteinExistence type="predicted"/>
<keyword evidence="3" id="KW-1185">Reference proteome</keyword>
<accession>A0A0D2I612</accession>
<feature type="signal peptide" evidence="1">
    <location>
        <begin position="1"/>
        <end position="22"/>
    </location>
</feature>
<dbReference type="HOGENOM" id="CLU_1384200_0_0_1"/>
<dbReference type="GeneID" id="27700236"/>